<name>A0A4Z2FJK2_9TELE</name>
<keyword evidence="3" id="KW-1185">Reference proteome</keyword>
<protein>
    <submittedName>
        <fullName evidence="2">Uncharacterized protein</fullName>
    </submittedName>
</protein>
<feature type="compositionally biased region" description="Basic and acidic residues" evidence="1">
    <location>
        <begin position="63"/>
        <end position="86"/>
    </location>
</feature>
<proteinExistence type="predicted"/>
<evidence type="ECO:0000256" key="1">
    <source>
        <dbReference type="SAM" id="MobiDB-lite"/>
    </source>
</evidence>
<evidence type="ECO:0000313" key="2">
    <source>
        <dbReference type="EMBL" id="TNN41155.1"/>
    </source>
</evidence>
<reference evidence="2 3" key="1">
    <citation type="submission" date="2019-03" db="EMBL/GenBank/DDBJ databases">
        <title>First draft genome of Liparis tanakae, snailfish: a comprehensive survey of snailfish specific genes.</title>
        <authorList>
            <person name="Kim W."/>
            <person name="Song I."/>
            <person name="Jeong J.-H."/>
            <person name="Kim D."/>
            <person name="Kim S."/>
            <person name="Ryu S."/>
            <person name="Song J.Y."/>
            <person name="Lee S.K."/>
        </authorList>
    </citation>
    <scope>NUCLEOTIDE SEQUENCE [LARGE SCALE GENOMIC DNA]</scope>
    <source>
        <tissue evidence="2">Muscle</tissue>
    </source>
</reference>
<feature type="compositionally biased region" description="Polar residues" evidence="1">
    <location>
        <begin position="87"/>
        <end position="98"/>
    </location>
</feature>
<feature type="region of interest" description="Disordered" evidence="1">
    <location>
        <begin position="140"/>
        <end position="203"/>
    </location>
</feature>
<sequence>MLVKVTWPRGVVDWKESKSTAQPADSEDRVEAAAVHLSGQTADLSRRTLAGFVGQLDGRERRLMAERRMRDDNKKTKREAAERDNSRTNSQNLNSLQGDPQHRREHQDPDEAEQQHPGPGHPHPVTSDRRAIEVLLQRLVPPTGPGHDGDTATKRTRPSQWRRVLTDVCSPRGEKHTGSPAAGQQRLRQTGVTRARLSGARHPLRALRRVRSRSSM</sequence>
<dbReference type="AlphaFoldDB" id="A0A4Z2FJK2"/>
<comment type="caution">
    <text evidence="2">The sequence shown here is derived from an EMBL/GenBank/DDBJ whole genome shotgun (WGS) entry which is preliminary data.</text>
</comment>
<accession>A0A4Z2FJK2</accession>
<feature type="compositionally biased region" description="Basic and acidic residues" evidence="1">
    <location>
        <begin position="100"/>
        <end position="109"/>
    </location>
</feature>
<evidence type="ECO:0000313" key="3">
    <source>
        <dbReference type="Proteomes" id="UP000314294"/>
    </source>
</evidence>
<gene>
    <name evidence="2" type="ORF">EYF80_048670</name>
</gene>
<dbReference type="Proteomes" id="UP000314294">
    <property type="component" value="Unassembled WGS sequence"/>
</dbReference>
<organism evidence="2 3">
    <name type="scientific">Liparis tanakae</name>
    <name type="common">Tanaka's snailfish</name>
    <dbReference type="NCBI Taxonomy" id="230148"/>
    <lineage>
        <taxon>Eukaryota</taxon>
        <taxon>Metazoa</taxon>
        <taxon>Chordata</taxon>
        <taxon>Craniata</taxon>
        <taxon>Vertebrata</taxon>
        <taxon>Euteleostomi</taxon>
        <taxon>Actinopterygii</taxon>
        <taxon>Neopterygii</taxon>
        <taxon>Teleostei</taxon>
        <taxon>Neoteleostei</taxon>
        <taxon>Acanthomorphata</taxon>
        <taxon>Eupercaria</taxon>
        <taxon>Perciformes</taxon>
        <taxon>Cottioidei</taxon>
        <taxon>Cottales</taxon>
        <taxon>Liparidae</taxon>
        <taxon>Liparis</taxon>
    </lineage>
</organism>
<feature type="region of interest" description="Disordered" evidence="1">
    <location>
        <begin position="63"/>
        <end position="126"/>
    </location>
</feature>
<dbReference type="EMBL" id="SRLO01001130">
    <property type="protein sequence ID" value="TNN41155.1"/>
    <property type="molecule type" value="Genomic_DNA"/>
</dbReference>